<accession>A0AAD7Z2P0</accession>
<gene>
    <name evidence="6" type="ORF">PYW07_000352</name>
    <name evidence="5" type="ORF">PYW07_007146</name>
    <name evidence="2" type="ORF">PYW07_010162</name>
    <name evidence="3" type="ORF">PYW07_010217</name>
    <name evidence="4" type="ORF">PYW07_015740</name>
</gene>
<evidence type="ECO:0000259" key="1">
    <source>
        <dbReference type="Pfam" id="PF05699"/>
    </source>
</evidence>
<dbReference type="SUPFAM" id="SSF53098">
    <property type="entry name" value="Ribonuclease H-like"/>
    <property type="match status" value="1"/>
</dbReference>
<comment type="caution">
    <text evidence="5">The sequence shown here is derived from an EMBL/GenBank/DDBJ whole genome shotgun (WGS) entry which is preliminary data.</text>
</comment>
<keyword evidence="7" id="KW-1185">Reference proteome</keyword>
<evidence type="ECO:0000313" key="7">
    <source>
        <dbReference type="Proteomes" id="UP001231518"/>
    </source>
</evidence>
<dbReference type="GO" id="GO:0046983">
    <property type="term" value="F:protein dimerization activity"/>
    <property type="evidence" value="ECO:0007669"/>
    <property type="project" value="InterPro"/>
</dbReference>
<dbReference type="Pfam" id="PF05699">
    <property type="entry name" value="Dimer_Tnp_hAT"/>
    <property type="match status" value="1"/>
</dbReference>
<reference evidence="5" key="1">
    <citation type="submission" date="2023-03" db="EMBL/GenBank/DDBJ databases">
        <title>Chromosome-level genomes of two armyworms, Mythimna separata and Mythimna loreyi, provide insights into the biosynthesis and reception of sex pheromones.</title>
        <authorList>
            <person name="Zhao H."/>
        </authorList>
    </citation>
    <scope>NUCLEOTIDE SEQUENCE</scope>
    <source>
        <strain evidence="5">BeijingLab</strain>
        <tissue evidence="5">Pupa</tissue>
    </source>
</reference>
<dbReference type="Proteomes" id="UP001231518">
    <property type="component" value="Chromosome 2"/>
</dbReference>
<dbReference type="AlphaFoldDB" id="A0AAD7Z2P0"/>
<dbReference type="Proteomes" id="UP001231518">
    <property type="component" value="Chromosome 7"/>
</dbReference>
<dbReference type="EMBL" id="JARGEI010000018">
    <property type="protein sequence ID" value="KAJ8715680.1"/>
    <property type="molecule type" value="Genomic_DNA"/>
</dbReference>
<sequence length="627" mass="72859">MAGVSSKCATKRKIIDENRSFQEKWEEEFCFISGHKEGTAICLICRETVVGIKRYNLFRHYTSKHSSFTEAYPLDTIERKNKITHLKSSIHRQQNIMTVAVGQNEAITKASYQVCNILAKRMKPFTDAELMKECMITVSQTLFQNFSNSKQIMAEVKKLTLSESTCRRRVEDISKNLFEAVIDKLKNCKYFSLSCDSSTDITSMSQCSLFVRYCTMDGIIEEDFLAVITMKGRTRGCDFMEVLKEFVEKHSIPVNKLISVCTDGCPSMVGANIGLIALMKKEWNLSNLLPIHCLLHQETLACKISNNKLKDVMNTIVNIINFIRARELNHRKFKDLLEELQANYGDVILHTAVRWLSKGKVLERFFYLKHEIILFLQQSGKEFPQLQQNDWWTLAAFLTDITMKFNSLNLEMQGPNKIIGQMTNKVFAFEDKLQLYINELEAGDFSNFPTVSALQSEVSIPDSTIHQELISYLKEYLREIQNRFDDVRKIKNCFILVENPWHVENEDMKLFCQFGFSKTQLMNEIIELKHDTQLKASFIEHREKQEYIKFWKNTPSKYKSLQDCAQFVLTIFPSTYLCEASFSKMSFLKNKYRNRLSTHLEDTMRIACSPKDADIQEIIKKVQHHNS</sequence>
<dbReference type="PANTHER" id="PTHR45913">
    <property type="entry name" value="EPM2A-INTERACTING PROTEIN 1"/>
    <property type="match status" value="1"/>
</dbReference>
<dbReference type="InterPro" id="IPR008906">
    <property type="entry name" value="HATC_C_dom"/>
</dbReference>
<protein>
    <recommendedName>
        <fullName evidence="1">HAT C-terminal dimerisation domain-containing protein</fullName>
    </recommendedName>
</protein>
<dbReference type="Proteomes" id="UP001231518">
    <property type="component" value="Chromosome 24"/>
</dbReference>
<dbReference type="EMBL" id="JARGEI010000001">
    <property type="protein sequence ID" value="KAJ8737081.1"/>
    <property type="molecule type" value="Genomic_DNA"/>
</dbReference>
<dbReference type="PANTHER" id="PTHR45913:SF5">
    <property type="entry name" value="GENERAL TRANSCRIPTION FACTOR II-I REPEAT DOMAIN-CONTAINING PROTEIN 2A-LIKE PROTEIN"/>
    <property type="match status" value="1"/>
</dbReference>
<dbReference type="EMBL" id="JARGEI010000018">
    <property type="protein sequence ID" value="KAJ8715735.1"/>
    <property type="molecule type" value="Genomic_DNA"/>
</dbReference>
<proteinExistence type="predicted"/>
<feature type="domain" description="HAT C-terminal dimerisation" evidence="1">
    <location>
        <begin position="534"/>
        <end position="597"/>
    </location>
</feature>
<evidence type="ECO:0000313" key="2">
    <source>
        <dbReference type="EMBL" id="KAJ8715680.1"/>
    </source>
</evidence>
<evidence type="ECO:0000313" key="5">
    <source>
        <dbReference type="EMBL" id="KAJ8735526.1"/>
    </source>
</evidence>
<evidence type="ECO:0000313" key="4">
    <source>
        <dbReference type="EMBL" id="KAJ8724782.1"/>
    </source>
</evidence>
<evidence type="ECO:0000313" key="6">
    <source>
        <dbReference type="EMBL" id="KAJ8737081.1"/>
    </source>
</evidence>
<dbReference type="Proteomes" id="UP001231518">
    <property type="component" value="Chromosome 1"/>
</dbReference>
<dbReference type="EMBL" id="JARGEI010000002">
    <property type="protein sequence ID" value="KAJ8735526.1"/>
    <property type="molecule type" value="Genomic_DNA"/>
</dbReference>
<name>A0AAD7Z2P0_MYTSE</name>
<organism evidence="5 7">
    <name type="scientific">Mythimna separata</name>
    <name type="common">Oriental armyworm</name>
    <name type="synonym">Pseudaletia separata</name>
    <dbReference type="NCBI Taxonomy" id="271217"/>
    <lineage>
        <taxon>Eukaryota</taxon>
        <taxon>Metazoa</taxon>
        <taxon>Ecdysozoa</taxon>
        <taxon>Arthropoda</taxon>
        <taxon>Hexapoda</taxon>
        <taxon>Insecta</taxon>
        <taxon>Pterygota</taxon>
        <taxon>Neoptera</taxon>
        <taxon>Endopterygota</taxon>
        <taxon>Lepidoptera</taxon>
        <taxon>Glossata</taxon>
        <taxon>Ditrysia</taxon>
        <taxon>Noctuoidea</taxon>
        <taxon>Noctuidae</taxon>
        <taxon>Noctuinae</taxon>
        <taxon>Hadenini</taxon>
        <taxon>Mythimna</taxon>
    </lineage>
</organism>
<dbReference type="EMBL" id="JARGEI010000010">
    <property type="protein sequence ID" value="KAJ8724782.1"/>
    <property type="molecule type" value="Genomic_DNA"/>
</dbReference>
<dbReference type="InterPro" id="IPR012337">
    <property type="entry name" value="RNaseH-like_sf"/>
</dbReference>
<evidence type="ECO:0000313" key="3">
    <source>
        <dbReference type="EMBL" id="KAJ8715735.1"/>
    </source>
</evidence>